<sequence length="198" mass="22242">MSDNSQRPIRSYVLRMGRLTTGQQRAWDTYWPRFGLLHRDGPLDYQKAFGRDAPRVLEIGFGMGQSFVEMAAAAPATDFIGIEVHRPGVGKMLHSMAECGVGNIRVYCHDAVEVLRDCIAPASLDTIQIFFPDPWHKKRHHKRRLIQPAFTATLVDYLKPGGVLHLATDWENYAQQMLEVLDATPGLVNLAPDGLYVP</sequence>
<evidence type="ECO:0000256" key="2">
    <source>
        <dbReference type="ARBA" id="ARBA00003015"/>
    </source>
</evidence>
<dbReference type="NCBIfam" id="TIGR00091">
    <property type="entry name" value="tRNA (guanosine(46)-N7)-methyltransferase TrmB"/>
    <property type="match status" value="1"/>
</dbReference>
<evidence type="ECO:0000256" key="7">
    <source>
        <dbReference type="ARBA" id="ARBA00022694"/>
    </source>
</evidence>
<reference evidence="8 9" key="1">
    <citation type="journal article" date="2018" name="Nat. Biotechnol.">
        <title>A standardized bacterial taxonomy based on genome phylogeny substantially revises the tree of life.</title>
        <authorList>
            <person name="Parks D.H."/>
            <person name="Chuvochina M."/>
            <person name="Waite D.W."/>
            <person name="Rinke C."/>
            <person name="Skarshewski A."/>
            <person name="Chaumeil P.A."/>
            <person name="Hugenholtz P."/>
        </authorList>
    </citation>
    <scope>NUCLEOTIDE SEQUENCE [LARGE SCALE GENOMIC DNA]</scope>
    <source>
        <strain evidence="8">UBA9158</strain>
    </source>
</reference>
<evidence type="ECO:0000256" key="6">
    <source>
        <dbReference type="ARBA" id="ARBA00022691"/>
    </source>
</evidence>
<evidence type="ECO:0000313" key="8">
    <source>
        <dbReference type="EMBL" id="HAN28438.1"/>
    </source>
</evidence>
<protein>
    <recommendedName>
        <fullName evidence="3">tRNA (guanine(46)-N(7))-methyltransferase</fullName>
        <ecNumber evidence="3">2.1.1.33</ecNumber>
    </recommendedName>
</protein>
<dbReference type="Proteomes" id="UP000259273">
    <property type="component" value="Unassembled WGS sequence"/>
</dbReference>
<dbReference type="InterPro" id="IPR055361">
    <property type="entry name" value="tRNA_methyltr_TrmB_bact"/>
</dbReference>
<evidence type="ECO:0000256" key="5">
    <source>
        <dbReference type="ARBA" id="ARBA00022679"/>
    </source>
</evidence>
<comment type="function">
    <text evidence="2">Catalyzes the formation of N(7)-methylguanine at position 46 (m7G46) in tRNA.</text>
</comment>
<organism evidence="8 9">
    <name type="scientific">Haliea salexigens</name>
    <dbReference type="NCBI Taxonomy" id="287487"/>
    <lineage>
        <taxon>Bacteria</taxon>
        <taxon>Pseudomonadati</taxon>
        <taxon>Pseudomonadota</taxon>
        <taxon>Gammaproteobacteria</taxon>
        <taxon>Cellvibrionales</taxon>
        <taxon>Halieaceae</taxon>
        <taxon>Haliea</taxon>
    </lineage>
</organism>
<dbReference type="PANTHER" id="PTHR23417">
    <property type="entry name" value="3-DEOXY-D-MANNO-OCTULOSONIC-ACID TRANSFERASE/TRNA GUANINE-N 7 - -METHYLTRANSFERASE"/>
    <property type="match status" value="1"/>
</dbReference>
<dbReference type="EMBL" id="DMND01000165">
    <property type="protein sequence ID" value="HAN28438.1"/>
    <property type="molecule type" value="Genomic_DNA"/>
</dbReference>
<dbReference type="HAMAP" id="MF_01057">
    <property type="entry name" value="tRNA_methyltr_TrmB"/>
    <property type="match status" value="1"/>
</dbReference>
<dbReference type="Gene3D" id="3.40.50.150">
    <property type="entry name" value="Vaccinia Virus protein VP39"/>
    <property type="match status" value="1"/>
</dbReference>
<dbReference type="AlphaFoldDB" id="A0A3C1KPK9"/>
<comment type="caution">
    <text evidence="8">The sequence shown here is derived from an EMBL/GenBank/DDBJ whole genome shotgun (WGS) entry which is preliminary data.</text>
</comment>
<keyword evidence="4 8" id="KW-0489">Methyltransferase</keyword>
<dbReference type="EC" id="2.1.1.33" evidence="3"/>
<evidence type="ECO:0000256" key="3">
    <source>
        <dbReference type="ARBA" id="ARBA00011977"/>
    </source>
</evidence>
<keyword evidence="5 8" id="KW-0808">Transferase</keyword>
<name>A0A3C1KPK9_9GAMM</name>
<comment type="catalytic activity">
    <reaction evidence="1">
        <text>guanosine(46) in tRNA + S-adenosyl-L-methionine = N(7)-methylguanosine(46) in tRNA + S-adenosyl-L-homocysteine</text>
        <dbReference type="Rhea" id="RHEA:42708"/>
        <dbReference type="Rhea" id="RHEA-COMP:10188"/>
        <dbReference type="Rhea" id="RHEA-COMP:10189"/>
        <dbReference type="ChEBI" id="CHEBI:57856"/>
        <dbReference type="ChEBI" id="CHEBI:59789"/>
        <dbReference type="ChEBI" id="CHEBI:74269"/>
        <dbReference type="ChEBI" id="CHEBI:74480"/>
        <dbReference type="EC" id="2.1.1.33"/>
    </reaction>
</comment>
<dbReference type="InterPro" id="IPR029063">
    <property type="entry name" value="SAM-dependent_MTases_sf"/>
</dbReference>
<proteinExistence type="inferred from homology"/>
<evidence type="ECO:0000256" key="4">
    <source>
        <dbReference type="ARBA" id="ARBA00022603"/>
    </source>
</evidence>
<feature type="non-terminal residue" evidence="8">
    <location>
        <position position="198"/>
    </location>
</feature>
<dbReference type="STRING" id="1121937.GCA_000423125_02439"/>
<dbReference type="InterPro" id="IPR003358">
    <property type="entry name" value="tRNA_(Gua-N-7)_MeTrfase_Trmb"/>
</dbReference>
<evidence type="ECO:0000313" key="9">
    <source>
        <dbReference type="Proteomes" id="UP000259273"/>
    </source>
</evidence>
<dbReference type="GO" id="GO:0043527">
    <property type="term" value="C:tRNA methyltransferase complex"/>
    <property type="evidence" value="ECO:0007669"/>
    <property type="project" value="TreeGrafter"/>
</dbReference>
<dbReference type="GO" id="GO:0008176">
    <property type="term" value="F:tRNA (guanine(46)-N7)-methyltransferase activity"/>
    <property type="evidence" value="ECO:0007669"/>
    <property type="project" value="UniProtKB-EC"/>
</dbReference>
<dbReference type="PROSITE" id="PS51625">
    <property type="entry name" value="SAM_MT_TRMB"/>
    <property type="match status" value="1"/>
</dbReference>
<dbReference type="PANTHER" id="PTHR23417:SF14">
    <property type="entry name" value="PENTACOTRIPEPTIDE-REPEAT REGION OF PRORP DOMAIN-CONTAINING PROTEIN"/>
    <property type="match status" value="1"/>
</dbReference>
<gene>
    <name evidence="8" type="ORF">DCP75_12100</name>
</gene>
<dbReference type="CDD" id="cd02440">
    <property type="entry name" value="AdoMet_MTases"/>
    <property type="match status" value="1"/>
</dbReference>
<accession>A0A3C1KPK9</accession>
<keyword evidence="6" id="KW-0949">S-adenosyl-L-methionine</keyword>
<dbReference type="Pfam" id="PF02390">
    <property type="entry name" value="Methyltransf_4"/>
    <property type="match status" value="1"/>
</dbReference>
<dbReference type="SUPFAM" id="SSF53335">
    <property type="entry name" value="S-adenosyl-L-methionine-dependent methyltransferases"/>
    <property type="match status" value="1"/>
</dbReference>
<evidence type="ECO:0000256" key="1">
    <source>
        <dbReference type="ARBA" id="ARBA00000142"/>
    </source>
</evidence>
<keyword evidence="7" id="KW-0819">tRNA processing</keyword>